<dbReference type="EMBL" id="JAUCMV010000001">
    <property type="protein sequence ID" value="KAK0428911.1"/>
    <property type="molecule type" value="Genomic_DNA"/>
</dbReference>
<evidence type="ECO:0000313" key="1">
    <source>
        <dbReference type="EMBL" id="KAK0428911.1"/>
    </source>
</evidence>
<gene>
    <name evidence="1" type="ORF">QR680_011081</name>
</gene>
<keyword evidence="2" id="KW-1185">Reference proteome</keyword>
<sequence length="178" mass="21078">MVSETSSNTMYEMVITEAFYEELFEKCIAVEPPTTNAEQKVQAWHEELRQGWKTKTVVRSKLRAICSESFDTIRRTVRKKVMLLEKNQLDRDDELYSREGTHVDFKDRICQIAEEAKCRNADEPPALKPRGKRPLVYADNKVIQFFVRSQQRTKRQMVELAEKCGYVYCEVEQSMFWY</sequence>
<organism evidence="1 2">
    <name type="scientific">Steinernema hermaphroditum</name>
    <dbReference type="NCBI Taxonomy" id="289476"/>
    <lineage>
        <taxon>Eukaryota</taxon>
        <taxon>Metazoa</taxon>
        <taxon>Ecdysozoa</taxon>
        <taxon>Nematoda</taxon>
        <taxon>Chromadorea</taxon>
        <taxon>Rhabditida</taxon>
        <taxon>Tylenchina</taxon>
        <taxon>Panagrolaimomorpha</taxon>
        <taxon>Strongyloidoidea</taxon>
        <taxon>Steinernematidae</taxon>
        <taxon>Steinernema</taxon>
    </lineage>
</organism>
<evidence type="ECO:0000313" key="2">
    <source>
        <dbReference type="Proteomes" id="UP001175271"/>
    </source>
</evidence>
<dbReference type="Proteomes" id="UP001175271">
    <property type="component" value="Unassembled WGS sequence"/>
</dbReference>
<reference evidence="1" key="1">
    <citation type="submission" date="2023-06" db="EMBL/GenBank/DDBJ databases">
        <title>Genomic analysis of the entomopathogenic nematode Steinernema hermaphroditum.</title>
        <authorList>
            <person name="Schwarz E.M."/>
            <person name="Heppert J.K."/>
            <person name="Baniya A."/>
            <person name="Schwartz H.T."/>
            <person name="Tan C.-H."/>
            <person name="Antoshechkin I."/>
            <person name="Sternberg P.W."/>
            <person name="Goodrich-Blair H."/>
            <person name="Dillman A.R."/>
        </authorList>
    </citation>
    <scope>NUCLEOTIDE SEQUENCE</scope>
    <source>
        <strain evidence="1">PS9179</strain>
        <tissue evidence="1">Whole animal</tissue>
    </source>
</reference>
<proteinExistence type="predicted"/>
<name>A0AA39MBP8_9BILA</name>
<protein>
    <submittedName>
        <fullName evidence="1">Uncharacterized protein</fullName>
    </submittedName>
</protein>
<dbReference type="AlphaFoldDB" id="A0AA39MBP8"/>
<comment type="caution">
    <text evidence="1">The sequence shown here is derived from an EMBL/GenBank/DDBJ whole genome shotgun (WGS) entry which is preliminary data.</text>
</comment>
<accession>A0AA39MBP8</accession>